<sequence>MNRGTIVLQVSFISYALVATKLCFNRDIDEAEYLLDQLGAPDKDEDKLVTKLRNRLSLFLKEIRQGAEGAGKKD</sequence>
<dbReference type="EMBL" id="JAANQT010000229">
    <property type="protein sequence ID" value="KAG1312996.1"/>
    <property type="molecule type" value="Genomic_DNA"/>
</dbReference>
<feature type="chain" id="PRO_5040469112" evidence="1">
    <location>
        <begin position="21"/>
        <end position="74"/>
    </location>
</feature>
<reference evidence="2" key="1">
    <citation type="journal article" date="2020" name="Microb. Genom.">
        <title>Genetic diversity of clinical and environmental Mucorales isolates obtained from an investigation of mucormycosis cases among solid organ transplant recipients.</title>
        <authorList>
            <person name="Nguyen M.H."/>
            <person name="Kaul D."/>
            <person name="Muto C."/>
            <person name="Cheng S.J."/>
            <person name="Richter R.A."/>
            <person name="Bruno V.M."/>
            <person name="Liu G."/>
            <person name="Beyhan S."/>
            <person name="Sundermann A.J."/>
            <person name="Mounaud S."/>
            <person name="Pasculle A.W."/>
            <person name="Nierman W.C."/>
            <person name="Driscoll E."/>
            <person name="Cumbie R."/>
            <person name="Clancy C.J."/>
            <person name="Dupont C.L."/>
        </authorList>
    </citation>
    <scope>NUCLEOTIDE SEQUENCE</scope>
    <source>
        <strain evidence="2">GL11</strain>
    </source>
</reference>
<dbReference type="Proteomes" id="UP000716291">
    <property type="component" value="Unassembled WGS sequence"/>
</dbReference>
<gene>
    <name evidence="2" type="ORF">G6F64_002578</name>
</gene>
<evidence type="ECO:0000313" key="3">
    <source>
        <dbReference type="Proteomes" id="UP000716291"/>
    </source>
</evidence>
<evidence type="ECO:0000256" key="1">
    <source>
        <dbReference type="SAM" id="SignalP"/>
    </source>
</evidence>
<evidence type="ECO:0000313" key="2">
    <source>
        <dbReference type="EMBL" id="KAG1312996.1"/>
    </source>
</evidence>
<accession>A0A9P6XGL4</accession>
<proteinExistence type="predicted"/>
<keyword evidence="1" id="KW-0732">Signal</keyword>
<dbReference type="AlphaFoldDB" id="A0A9P6XGL4"/>
<name>A0A9P6XGL4_RHIOR</name>
<keyword evidence="3" id="KW-1185">Reference proteome</keyword>
<comment type="caution">
    <text evidence="2">The sequence shown here is derived from an EMBL/GenBank/DDBJ whole genome shotgun (WGS) entry which is preliminary data.</text>
</comment>
<protein>
    <submittedName>
        <fullName evidence="2">Uncharacterized protein</fullName>
    </submittedName>
</protein>
<dbReference type="OrthoDB" id="5577714at2759"/>
<organism evidence="2 3">
    <name type="scientific">Rhizopus oryzae</name>
    <name type="common">Mucormycosis agent</name>
    <name type="synonym">Rhizopus arrhizus var. delemar</name>
    <dbReference type="NCBI Taxonomy" id="64495"/>
    <lineage>
        <taxon>Eukaryota</taxon>
        <taxon>Fungi</taxon>
        <taxon>Fungi incertae sedis</taxon>
        <taxon>Mucoromycota</taxon>
        <taxon>Mucoromycotina</taxon>
        <taxon>Mucoromycetes</taxon>
        <taxon>Mucorales</taxon>
        <taxon>Mucorineae</taxon>
        <taxon>Rhizopodaceae</taxon>
        <taxon>Rhizopus</taxon>
    </lineage>
</organism>
<feature type="signal peptide" evidence="1">
    <location>
        <begin position="1"/>
        <end position="20"/>
    </location>
</feature>